<organism evidence="3 4">
    <name type="scientific">Xaviernesmea oryzae</name>
    <dbReference type="NCBI Taxonomy" id="464029"/>
    <lineage>
        <taxon>Bacteria</taxon>
        <taxon>Pseudomonadati</taxon>
        <taxon>Pseudomonadota</taxon>
        <taxon>Alphaproteobacteria</taxon>
        <taxon>Hyphomicrobiales</taxon>
        <taxon>Rhizobiaceae</taxon>
        <taxon>Rhizobium/Agrobacterium group</taxon>
        <taxon>Xaviernesmea</taxon>
    </lineage>
</organism>
<dbReference type="STRING" id="464029.SAMN02982989_1254"/>
<comment type="similarity">
    <text evidence="1">Belongs to the SDHAF4 family.</text>
</comment>
<name>A0A1X7EGX1_9HYPH</name>
<evidence type="ECO:0000256" key="1">
    <source>
        <dbReference type="ARBA" id="ARBA00005701"/>
    </source>
</evidence>
<reference evidence="4" key="1">
    <citation type="submission" date="2017-04" db="EMBL/GenBank/DDBJ databases">
        <authorList>
            <person name="Varghese N."/>
            <person name="Submissions S."/>
        </authorList>
    </citation>
    <scope>NUCLEOTIDE SEQUENCE [LARGE SCALE GENOMIC DNA]</scope>
    <source>
        <strain evidence="4">B4P</strain>
    </source>
</reference>
<accession>A0A1X7EGX1</accession>
<dbReference type="RefSeq" id="WP_085421586.1">
    <property type="nucleotide sequence ID" value="NZ_FXAF01000006.1"/>
</dbReference>
<dbReference type="Pfam" id="PF07896">
    <property type="entry name" value="DUF1674"/>
    <property type="match status" value="1"/>
</dbReference>
<feature type="region of interest" description="Disordered" evidence="2">
    <location>
        <begin position="1"/>
        <end position="72"/>
    </location>
</feature>
<dbReference type="InterPro" id="IPR012875">
    <property type="entry name" value="SDHF4"/>
</dbReference>
<dbReference type="OrthoDB" id="8481828at2"/>
<proteinExistence type="inferred from homology"/>
<evidence type="ECO:0000313" key="4">
    <source>
        <dbReference type="Proteomes" id="UP000192903"/>
    </source>
</evidence>
<feature type="compositionally biased region" description="Polar residues" evidence="2">
    <location>
        <begin position="1"/>
        <end position="11"/>
    </location>
</feature>
<sequence>MQNADNDNSETVPEEGGTKKPLSPAAQRALKEAEERRQAAAKVEMPEEFGGRGGADPARFGDWEINGRAIDF</sequence>
<gene>
    <name evidence="3" type="ORF">SAMN02982989_1254</name>
</gene>
<dbReference type="EMBL" id="FXAF01000006">
    <property type="protein sequence ID" value="SMF33759.1"/>
    <property type="molecule type" value="Genomic_DNA"/>
</dbReference>
<evidence type="ECO:0000256" key="2">
    <source>
        <dbReference type="SAM" id="MobiDB-lite"/>
    </source>
</evidence>
<dbReference type="AlphaFoldDB" id="A0A1X7EGX1"/>
<feature type="compositionally biased region" description="Basic and acidic residues" evidence="2">
    <location>
        <begin position="29"/>
        <end position="38"/>
    </location>
</feature>
<dbReference type="Proteomes" id="UP000192903">
    <property type="component" value="Unassembled WGS sequence"/>
</dbReference>
<evidence type="ECO:0008006" key="5">
    <source>
        <dbReference type="Google" id="ProtNLM"/>
    </source>
</evidence>
<keyword evidence="4" id="KW-1185">Reference proteome</keyword>
<protein>
    <recommendedName>
        <fullName evidence="5">DUF1674 domain-containing protein</fullName>
    </recommendedName>
</protein>
<evidence type="ECO:0000313" key="3">
    <source>
        <dbReference type="EMBL" id="SMF33759.1"/>
    </source>
</evidence>